<feature type="chain" id="PRO_5035167911" evidence="4">
    <location>
        <begin position="22"/>
        <end position="1107"/>
    </location>
</feature>
<comment type="similarity">
    <text evidence="1">Belongs to the serine protease inhibitor-like (TIL domain-containing) family.</text>
</comment>
<evidence type="ECO:0000313" key="7">
    <source>
        <dbReference type="Proteomes" id="UP000786811"/>
    </source>
</evidence>
<dbReference type="InterPro" id="IPR051368">
    <property type="entry name" value="SerProtInhib-TIL_Domain"/>
</dbReference>
<dbReference type="SMART" id="SM00181">
    <property type="entry name" value="EGF"/>
    <property type="match status" value="12"/>
</dbReference>
<feature type="domain" description="EGF-like" evidence="5">
    <location>
        <begin position="606"/>
        <end position="640"/>
    </location>
</feature>
<dbReference type="InterPro" id="IPR002919">
    <property type="entry name" value="TIL_dom"/>
</dbReference>
<proteinExistence type="inferred from homology"/>
<keyword evidence="7" id="KW-1185">Reference proteome</keyword>
<comment type="caution">
    <text evidence="6">The sequence shown here is derived from an EMBL/GenBank/DDBJ whole genome shotgun (WGS) entry which is preliminary data.</text>
</comment>
<dbReference type="CDD" id="cd19941">
    <property type="entry name" value="TIL"/>
    <property type="match status" value="4"/>
</dbReference>
<feature type="signal peptide" evidence="4">
    <location>
        <begin position="1"/>
        <end position="21"/>
    </location>
</feature>
<dbReference type="InterPro" id="IPR036084">
    <property type="entry name" value="Ser_inhib-like_sf"/>
</dbReference>
<dbReference type="GO" id="GO:0030414">
    <property type="term" value="F:peptidase inhibitor activity"/>
    <property type="evidence" value="ECO:0007669"/>
    <property type="project" value="UniProtKB-KW"/>
</dbReference>
<sequence>MARFLLISLVLVAALIVGTNASNCQKCKGKNEEWKSCGACDSTCRNKHVVCPKICKQPGSCGCKTGYVRNSRRICIKEKNCPKPRICGKNEVFYRCGACDQGCNYLAKCSTKCRKGSCGCKKGYVRNENKICIKKQNCPKVCGINEEYMPCGACDQGCDYAVECIQGCREGACGCKSGYLRSNGTCVLSENCPKTPTCGPNQEIKHCGACDGTCKVPNPACTFDCRPPECGCIKGYVKSSGKCILLKNCPKTPTCGPNEELKGCGACDGTCGEKDVICTADCRPPECGCKSGYVRSNGKCILYEKCPKPPTCGPNEEIKECGACDGTCKKKDVACTLQCRQPECGCKSGYVRSNGKCILYEKCPNTPTCGPNEEMKECGACDGTCKEKDVACTLQCRQPECGCKSGYVRNNGICILYEKCPKTPTCGPNEEIKHCGACDGTCKNPSPACTKECRPPECGCMKGYVKNNGKCILLKSCPKTPTCGPNEELKECGACDGTCGQKDVSCTLQCREPECGCKSGYVRNNGTCILYKSCPKNPICGQNEEFYPCGSCDQGCNYAARCTSECRKGSCGCKKGYVRNDKRICIPQKSCPKACGINEEYMPCGACDQGCDYAVDCIQGCRKGACGCKSGYVRSNGTCILSEDCPQSPSCGQYEELKPCGACDGTCKEPSVACTAECRQPECGCMKGYVRNNGKCILLKNCPKPPTCGPNQEIKHCGACDGTCKVPNPACTFDCRPPECGCIKGYVKSSGKCILLKNCPKTPTCGPNEEIKGCGACDGTCGEKDVICTADCRPPECGCKSGYVRNNGTCILYKSCPKTPICGPNEVLRPCGACDGTCKEKDVACTLQCRQPECGCKSGYVRSNGKCILYEKCPKTPTCGPNEEMKECGACDGTCKEKDVACTLQCRQPECGCKSGYVRSNGKCILYEKCPKPPTCGPNEEIKECGACDGTCKEKDVACTLQCREPECGCKSGYVRNNGKCILYNKCPKTPTCGPNEEIKVCGACDNTCEERNMMCTMDCRPPECGCMKGYVRNNSTCISPDCCPENSTCGLYEELKPCGACDGTCKKPHPICTKICRPPQCGCMKGYVRNNKMCVPMSECPIKYYK</sequence>
<evidence type="ECO:0000256" key="1">
    <source>
        <dbReference type="ARBA" id="ARBA00007611"/>
    </source>
</evidence>
<dbReference type="Pfam" id="PF01826">
    <property type="entry name" value="TIL"/>
    <property type="match status" value="10"/>
</dbReference>
<gene>
    <name evidence="6" type="ORF">HICCMSTLAB_LOCUS12492</name>
</gene>
<dbReference type="EMBL" id="CAJNRD030001124">
    <property type="protein sequence ID" value="CAG5106902.1"/>
    <property type="molecule type" value="Genomic_DNA"/>
</dbReference>
<feature type="domain" description="EGF-like" evidence="5">
    <location>
        <begin position="153"/>
        <end position="187"/>
    </location>
</feature>
<dbReference type="Gene3D" id="2.10.25.10">
    <property type="entry name" value="Laminin"/>
    <property type="match status" value="19"/>
</dbReference>
<feature type="domain" description="EGF-like" evidence="5">
    <location>
        <begin position="437"/>
        <end position="472"/>
    </location>
</feature>
<evidence type="ECO:0000256" key="2">
    <source>
        <dbReference type="ARBA" id="ARBA00022690"/>
    </source>
</evidence>
<dbReference type="SUPFAM" id="SSF57567">
    <property type="entry name" value="Serine protease inhibitors"/>
    <property type="match status" value="19"/>
</dbReference>
<dbReference type="PANTHER" id="PTHR23259:SF70">
    <property type="entry name" value="ACCESSORY GLAND PROTEIN ACP62F-RELATED"/>
    <property type="match status" value="1"/>
</dbReference>
<evidence type="ECO:0000256" key="3">
    <source>
        <dbReference type="ARBA" id="ARBA00023157"/>
    </source>
</evidence>
<evidence type="ECO:0000256" key="4">
    <source>
        <dbReference type="SAM" id="SignalP"/>
    </source>
</evidence>
<feature type="domain" description="EGF-like" evidence="5">
    <location>
        <begin position="666"/>
        <end position="697"/>
    </location>
</feature>
<dbReference type="PANTHER" id="PTHR23259">
    <property type="entry name" value="RIDDLE"/>
    <property type="match status" value="1"/>
</dbReference>
<keyword evidence="3" id="KW-1015">Disulfide bond</keyword>
<feature type="domain" description="EGF-like" evidence="5">
    <location>
        <begin position="551"/>
        <end position="586"/>
    </location>
</feature>
<dbReference type="Proteomes" id="UP000786811">
    <property type="component" value="Unassembled WGS sequence"/>
</dbReference>
<evidence type="ECO:0000259" key="5">
    <source>
        <dbReference type="SMART" id="SM00181"/>
    </source>
</evidence>
<reference evidence="6" key="1">
    <citation type="submission" date="2021-04" db="EMBL/GenBank/DDBJ databases">
        <authorList>
            <person name="Chebbi M.A.C M."/>
        </authorList>
    </citation>
    <scope>NUCLEOTIDE SEQUENCE</scope>
</reference>
<feature type="domain" description="EGF-like" evidence="5">
    <location>
        <begin position="98"/>
        <end position="133"/>
    </location>
</feature>
<feature type="domain" description="EGF-like" evidence="5">
    <location>
        <begin position="43"/>
        <end position="76"/>
    </location>
</feature>
<accession>A0A8J2MSB6</accession>
<dbReference type="AlphaFoldDB" id="A0A8J2MSB6"/>
<evidence type="ECO:0000313" key="6">
    <source>
        <dbReference type="EMBL" id="CAG5106902.1"/>
    </source>
</evidence>
<keyword evidence="4" id="KW-0732">Signal</keyword>
<dbReference type="InterPro" id="IPR000742">
    <property type="entry name" value="EGF"/>
</dbReference>
<feature type="domain" description="EGF-like" evidence="5">
    <location>
        <begin position="270"/>
        <end position="301"/>
    </location>
</feature>
<dbReference type="OrthoDB" id="6236007at2759"/>
<feature type="domain" description="EGF-like" evidence="5">
    <location>
        <begin position="780"/>
        <end position="811"/>
    </location>
</feature>
<feature type="domain" description="EGF-like" evidence="5">
    <location>
        <begin position="491"/>
        <end position="529"/>
    </location>
</feature>
<name>A0A8J2MSB6_COTCN</name>
<protein>
    <submittedName>
        <fullName evidence="6">Similar to swm-1: Serine protease inhibitor swm-1 (Caenorhabditis elegans)</fullName>
    </submittedName>
</protein>
<feature type="domain" description="EGF-like" evidence="5">
    <location>
        <begin position="1004"/>
        <end position="1039"/>
    </location>
</feature>
<feature type="domain" description="EGF-like" evidence="5">
    <location>
        <begin position="1065"/>
        <end position="1096"/>
    </location>
</feature>
<organism evidence="6 7">
    <name type="scientific">Cotesia congregata</name>
    <name type="common">Parasitoid wasp</name>
    <name type="synonym">Apanteles congregatus</name>
    <dbReference type="NCBI Taxonomy" id="51543"/>
    <lineage>
        <taxon>Eukaryota</taxon>
        <taxon>Metazoa</taxon>
        <taxon>Ecdysozoa</taxon>
        <taxon>Arthropoda</taxon>
        <taxon>Hexapoda</taxon>
        <taxon>Insecta</taxon>
        <taxon>Pterygota</taxon>
        <taxon>Neoptera</taxon>
        <taxon>Endopterygota</taxon>
        <taxon>Hymenoptera</taxon>
        <taxon>Apocrita</taxon>
        <taxon>Ichneumonoidea</taxon>
        <taxon>Braconidae</taxon>
        <taxon>Microgastrinae</taxon>
        <taxon>Cotesia</taxon>
    </lineage>
</organism>
<keyword evidence="2" id="KW-0646">Protease inhibitor</keyword>